<dbReference type="EMBL" id="GEDC01008573">
    <property type="protein sequence ID" value="JAS28725.1"/>
    <property type="molecule type" value="Transcribed_RNA"/>
</dbReference>
<protein>
    <recommendedName>
        <fullName evidence="6">Arf-GAP domain-containing protein</fullName>
    </recommendedName>
</protein>
<dbReference type="CDD" id="cd08838">
    <property type="entry name" value="ArfGap_AGFG"/>
    <property type="match status" value="1"/>
</dbReference>
<dbReference type="PANTHER" id="PTHR46134:SF3">
    <property type="entry name" value="ARFGAP WITH FG REPEATS 1"/>
    <property type="match status" value="1"/>
</dbReference>
<name>A0A1B6CQD2_9HEMI</name>
<evidence type="ECO:0000256" key="2">
    <source>
        <dbReference type="ARBA" id="ARBA00022737"/>
    </source>
</evidence>
<dbReference type="PROSITE" id="PS50115">
    <property type="entry name" value="ARFGAP"/>
    <property type="match status" value="1"/>
</dbReference>
<dbReference type="PANTHER" id="PTHR46134">
    <property type="entry name" value="DRONGO, ISOFORM F"/>
    <property type="match status" value="1"/>
</dbReference>
<dbReference type="Pfam" id="PF01412">
    <property type="entry name" value="ArfGap"/>
    <property type="match status" value="1"/>
</dbReference>
<keyword evidence="3 5" id="KW-0863">Zinc-finger</keyword>
<keyword evidence="2" id="KW-0677">Repeat</keyword>
<evidence type="ECO:0000256" key="3">
    <source>
        <dbReference type="ARBA" id="ARBA00022771"/>
    </source>
</evidence>
<dbReference type="InterPro" id="IPR001164">
    <property type="entry name" value="ArfGAP_dom"/>
</dbReference>
<sequence>MASVKKKLDEYHLKVLRQLVTLPANKQCFDCNQRGPTYVNVTIGSFVCTTCSGMLRGLTPPHRVKSISMATFTPEEIDFIKARGNEYCHRIWLGLCDNQLPTKDEQQIKDFMIAKYERKRYYVDPAIAATLNGNATNGSSSPLSKPSTPNFQMKTKHLPLLTTTIPNPNSLALNVAPTTQVVTNNAFPPEPSFNADFSNLENITPSDPFSSSTSTTQSSFANFDNNPAFNNSSSLADMEILSQSSTTLPQTFFQPSTSLPHMYFPFVNLPTRAVTTKINNVPTNRWSFAGVNSNSVPGEDRYAALKDLDSLMKSQQQQQVIETQPPASEWNNGVSNVWPNSVAFTQPTNHLDNNITSNPFKGENAWTNGNSVGANPFRNSRPTSEVIWPVVVNGQIPNGFPTSQSLNFEPSKIPWNGDAISNPFVIGNTQTTGNHSSNPFL</sequence>
<reference evidence="7" key="1">
    <citation type="submission" date="2015-12" db="EMBL/GenBank/DDBJ databases">
        <title>De novo transcriptome assembly of four potential Pierce s Disease insect vectors from Arizona vineyards.</title>
        <authorList>
            <person name="Tassone E.E."/>
        </authorList>
    </citation>
    <scope>NUCLEOTIDE SEQUENCE</scope>
</reference>
<dbReference type="Gene3D" id="1.10.220.150">
    <property type="entry name" value="Arf GTPase activating protein"/>
    <property type="match status" value="1"/>
</dbReference>
<dbReference type="InterPro" id="IPR037278">
    <property type="entry name" value="ARFGAP/RecO"/>
</dbReference>
<dbReference type="GO" id="GO:0008270">
    <property type="term" value="F:zinc ion binding"/>
    <property type="evidence" value="ECO:0007669"/>
    <property type="project" value="UniProtKB-KW"/>
</dbReference>
<organism evidence="7">
    <name type="scientific">Clastoptera arizonana</name>
    <name type="common">Arizona spittle bug</name>
    <dbReference type="NCBI Taxonomy" id="38151"/>
    <lineage>
        <taxon>Eukaryota</taxon>
        <taxon>Metazoa</taxon>
        <taxon>Ecdysozoa</taxon>
        <taxon>Arthropoda</taxon>
        <taxon>Hexapoda</taxon>
        <taxon>Insecta</taxon>
        <taxon>Pterygota</taxon>
        <taxon>Neoptera</taxon>
        <taxon>Paraneoptera</taxon>
        <taxon>Hemiptera</taxon>
        <taxon>Auchenorrhyncha</taxon>
        <taxon>Cercopoidea</taxon>
        <taxon>Clastopteridae</taxon>
        <taxon>Clastoptera</taxon>
    </lineage>
</organism>
<evidence type="ECO:0000313" key="7">
    <source>
        <dbReference type="EMBL" id="JAS15630.1"/>
    </source>
</evidence>
<proteinExistence type="predicted"/>
<dbReference type="SUPFAM" id="SSF57863">
    <property type="entry name" value="ArfGap/RecO-like zinc finger"/>
    <property type="match status" value="1"/>
</dbReference>
<dbReference type="FunFam" id="1.10.220.150:FF:000005">
    <property type="entry name" value="Arf-GAP domain and FG repeat-containing protein 1"/>
    <property type="match status" value="1"/>
</dbReference>
<dbReference type="InterPro" id="IPR038508">
    <property type="entry name" value="ArfGAP_dom_sf"/>
</dbReference>
<evidence type="ECO:0000256" key="1">
    <source>
        <dbReference type="ARBA" id="ARBA00022723"/>
    </source>
</evidence>
<accession>A0A1B6CQD2</accession>
<dbReference type="GO" id="GO:0005096">
    <property type="term" value="F:GTPase activator activity"/>
    <property type="evidence" value="ECO:0007669"/>
    <property type="project" value="InterPro"/>
</dbReference>
<dbReference type="GO" id="GO:0016020">
    <property type="term" value="C:membrane"/>
    <property type="evidence" value="ECO:0007669"/>
    <property type="project" value="TreeGrafter"/>
</dbReference>
<dbReference type="SMART" id="SM00105">
    <property type="entry name" value="ArfGap"/>
    <property type="match status" value="1"/>
</dbReference>
<evidence type="ECO:0000259" key="6">
    <source>
        <dbReference type="PROSITE" id="PS50115"/>
    </source>
</evidence>
<evidence type="ECO:0000256" key="4">
    <source>
        <dbReference type="ARBA" id="ARBA00022833"/>
    </source>
</evidence>
<dbReference type="GO" id="GO:0005737">
    <property type="term" value="C:cytoplasm"/>
    <property type="evidence" value="ECO:0007669"/>
    <property type="project" value="TreeGrafter"/>
</dbReference>
<gene>
    <name evidence="8" type="ORF">g.19949</name>
    <name evidence="7" type="ORF">g.19950</name>
</gene>
<keyword evidence="1" id="KW-0479">Metal-binding</keyword>
<dbReference type="InterPro" id="IPR052248">
    <property type="entry name" value="Arf-GAP_FG-repeat_protein"/>
</dbReference>
<evidence type="ECO:0000313" key="8">
    <source>
        <dbReference type="EMBL" id="JAS28725.1"/>
    </source>
</evidence>
<dbReference type="PRINTS" id="PR00405">
    <property type="entry name" value="REVINTRACTNG"/>
</dbReference>
<feature type="domain" description="Arf-GAP" evidence="6">
    <location>
        <begin position="10"/>
        <end position="123"/>
    </location>
</feature>
<dbReference type="AlphaFoldDB" id="A0A1B6CQD2"/>
<dbReference type="EMBL" id="GEDC01021668">
    <property type="protein sequence ID" value="JAS15630.1"/>
    <property type="molecule type" value="Transcribed_RNA"/>
</dbReference>
<keyword evidence="4" id="KW-0862">Zinc</keyword>
<evidence type="ECO:0000256" key="5">
    <source>
        <dbReference type="PROSITE-ProRule" id="PRU00288"/>
    </source>
</evidence>